<dbReference type="PROSITE" id="PS50977">
    <property type="entry name" value="HTH_TETR_2"/>
    <property type="match status" value="1"/>
</dbReference>
<comment type="caution">
    <text evidence="5">The sequence shown here is derived from an EMBL/GenBank/DDBJ whole genome shotgun (WGS) entry which is preliminary data.</text>
</comment>
<dbReference type="AlphaFoldDB" id="A0A431UN87"/>
<keyword evidence="1" id="KW-0678">Repressor</keyword>
<evidence type="ECO:0000259" key="4">
    <source>
        <dbReference type="PROSITE" id="PS50977"/>
    </source>
</evidence>
<evidence type="ECO:0000256" key="3">
    <source>
        <dbReference type="PROSITE-ProRule" id="PRU00335"/>
    </source>
</evidence>
<evidence type="ECO:0000313" key="5">
    <source>
        <dbReference type="EMBL" id="RTQ91325.1"/>
    </source>
</evidence>
<dbReference type="SUPFAM" id="SSF46689">
    <property type="entry name" value="Homeodomain-like"/>
    <property type="match status" value="1"/>
</dbReference>
<keyword evidence="2 3" id="KW-0238">DNA-binding</keyword>
<dbReference type="Pfam" id="PF14278">
    <property type="entry name" value="TetR_C_8"/>
    <property type="match status" value="1"/>
</dbReference>
<proteinExistence type="predicted"/>
<dbReference type="Pfam" id="PF00440">
    <property type="entry name" value="TetR_N"/>
    <property type="match status" value="1"/>
</dbReference>
<dbReference type="OrthoDB" id="9810250at2"/>
<dbReference type="InterPro" id="IPR009057">
    <property type="entry name" value="Homeodomain-like_sf"/>
</dbReference>
<reference evidence="5 6" key="1">
    <citation type="submission" date="2018-12" db="EMBL/GenBank/DDBJ databases">
        <authorList>
            <person name="Yu L."/>
        </authorList>
    </citation>
    <scope>NUCLEOTIDE SEQUENCE [LARGE SCALE GENOMIC DNA]</scope>
    <source>
        <strain evidence="5 6">S5H2222</strain>
    </source>
</reference>
<dbReference type="InterPro" id="IPR039532">
    <property type="entry name" value="TetR_C_Firmicutes"/>
</dbReference>
<name>A0A431UN87_9BACI</name>
<evidence type="ECO:0000256" key="1">
    <source>
        <dbReference type="ARBA" id="ARBA00022491"/>
    </source>
</evidence>
<dbReference type="InterPro" id="IPR001647">
    <property type="entry name" value="HTH_TetR"/>
</dbReference>
<dbReference type="EMBL" id="RXNR01000041">
    <property type="protein sequence ID" value="RTQ91325.1"/>
    <property type="molecule type" value="Genomic_DNA"/>
</dbReference>
<evidence type="ECO:0000313" key="6">
    <source>
        <dbReference type="Proteomes" id="UP000276349"/>
    </source>
</evidence>
<evidence type="ECO:0000256" key="2">
    <source>
        <dbReference type="ARBA" id="ARBA00023125"/>
    </source>
</evidence>
<protein>
    <submittedName>
        <fullName evidence="5">TetR family transcriptional regulator</fullName>
    </submittedName>
</protein>
<gene>
    <name evidence="5" type="ORF">EKG35_13660</name>
</gene>
<dbReference type="InterPro" id="IPR050624">
    <property type="entry name" value="HTH-type_Tx_Regulator"/>
</dbReference>
<dbReference type="PANTHER" id="PTHR43479">
    <property type="entry name" value="ACREF/ENVCD OPERON REPRESSOR-RELATED"/>
    <property type="match status" value="1"/>
</dbReference>
<feature type="DNA-binding region" description="H-T-H motif" evidence="3">
    <location>
        <begin position="33"/>
        <end position="52"/>
    </location>
</feature>
<dbReference type="GO" id="GO:0003677">
    <property type="term" value="F:DNA binding"/>
    <property type="evidence" value="ECO:0007669"/>
    <property type="project" value="UniProtKB-UniRule"/>
</dbReference>
<sequence>MERKEDRRIERTKETLRTTFKQLVLQQGYSKVKVKDIVEVANYNRTTFYVHYDGKEELAKEIIQLEMQRFLFEFCKPVRDNPVLDLRVMKPDGTDVFHYIKENRSYYDLLVIDDAVPGMQTALLDELKDIFHNRMYFLGEKASEINAPYFIHYRAYGIYGFILEWIRAGYDASPSEMARRIINLLHYQSSLMTQI</sequence>
<organism evidence="5 6">
    <name type="scientific">Lysinibacillus telephonicus</name>
    <dbReference type="NCBI Taxonomy" id="1714840"/>
    <lineage>
        <taxon>Bacteria</taxon>
        <taxon>Bacillati</taxon>
        <taxon>Bacillota</taxon>
        <taxon>Bacilli</taxon>
        <taxon>Bacillales</taxon>
        <taxon>Bacillaceae</taxon>
        <taxon>Lysinibacillus</taxon>
    </lineage>
</organism>
<feature type="domain" description="HTH tetR-type" evidence="4">
    <location>
        <begin position="10"/>
        <end position="70"/>
    </location>
</feature>
<dbReference type="RefSeq" id="WP_126295113.1">
    <property type="nucleotide sequence ID" value="NZ_CP155468.1"/>
</dbReference>
<dbReference type="PANTHER" id="PTHR43479:SF7">
    <property type="entry name" value="TETR-FAMILY TRANSCRIPTIONAL REGULATOR"/>
    <property type="match status" value="1"/>
</dbReference>
<dbReference type="Proteomes" id="UP000276349">
    <property type="component" value="Unassembled WGS sequence"/>
</dbReference>
<keyword evidence="6" id="KW-1185">Reference proteome</keyword>
<accession>A0A431UN87</accession>
<dbReference type="Gene3D" id="1.10.357.10">
    <property type="entry name" value="Tetracycline Repressor, domain 2"/>
    <property type="match status" value="1"/>
</dbReference>